<evidence type="ECO:0000256" key="4">
    <source>
        <dbReference type="ARBA" id="ARBA00022963"/>
    </source>
</evidence>
<comment type="caution">
    <text evidence="8">The sequence shown here is derived from an EMBL/GenBank/DDBJ whole genome shotgun (WGS) entry which is preliminary data.</text>
</comment>
<reference evidence="8" key="1">
    <citation type="submission" date="2023-10" db="EMBL/GenBank/DDBJ databases">
        <title>Genome assembly of Pristionchus species.</title>
        <authorList>
            <person name="Yoshida K."/>
            <person name="Sommer R.J."/>
        </authorList>
    </citation>
    <scope>NUCLEOTIDE SEQUENCE</scope>
    <source>
        <strain evidence="8">RS0144</strain>
    </source>
</reference>
<dbReference type="Pfam" id="PF04083">
    <property type="entry name" value="Abhydro_lipase"/>
    <property type="match status" value="1"/>
</dbReference>
<dbReference type="Gene3D" id="3.40.50.1820">
    <property type="entry name" value="alpha/beta hydrolase"/>
    <property type="match status" value="1"/>
</dbReference>
<dbReference type="EMBL" id="BTSX01000005">
    <property type="protein sequence ID" value="GMT01554.1"/>
    <property type="molecule type" value="Genomic_DNA"/>
</dbReference>
<keyword evidence="5" id="KW-0443">Lipid metabolism</keyword>
<feature type="domain" description="Partial AB-hydrolase lipase" evidence="7">
    <location>
        <begin position="9"/>
        <end position="68"/>
    </location>
</feature>
<keyword evidence="4" id="KW-0442">Lipid degradation</keyword>
<evidence type="ECO:0000256" key="2">
    <source>
        <dbReference type="ARBA" id="ARBA00022729"/>
    </source>
</evidence>
<dbReference type="SUPFAM" id="SSF53474">
    <property type="entry name" value="alpha/beta-Hydrolases"/>
    <property type="match status" value="1"/>
</dbReference>
<protein>
    <recommendedName>
        <fullName evidence="7">Partial AB-hydrolase lipase domain-containing protein</fullName>
    </recommendedName>
</protein>
<dbReference type="GO" id="GO:0016787">
    <property type="term" value="F:hydrolase activity"/>
    <property type="evidence" value="ECO:0007669"/>
    <property type="project" value="UniProtKB-KW"/>
</dbReference>
<evidence type="ECO:0000313" key="8">
    <source>
        <dbReference type="EMBL" id="GMT01554.1"/>
    </source>
</evidence>
<dbReference type="AlphaFoldDB" id="A0AAV5U621"/>
<dbReference type="Proteomes" id="UP001432027">
    <property type="component" value="Unassembled WGS sequence"/>
</dbReference>
<keyword evidence="9" id="KW-1185">Reference proteome</keyword>
<evidence type="ECO:0000256" key="5">
    <source>
        <dbReference type="ARBA" id="ARBA00023098"/>
    </source>
</evidence>
<evidence type="ECO:0000259" key="7">
    <source>
        <dbReference type="Pfam" id="PF04083"/>
    </source>
</evidence>
<accession>A0AAV5U621</accession>
<proteinExistence type="inferred from homology"/>
<dbReference type="FunFam" id="3.40.50.1820:FF:000057">
    <property type="entry name" value="Lipase"/>
    <property type="match status" value="1"/>
</dbReference>
<dbReference type="GO" id="GO:0016042">
    <property type="term" value="P:lipid catabolic process"/>
    <property type="evidence" value="ECO:0007669"/>
    <property type="project" value="UniProtKB-KW"/>
</dbReference>
<dbReference type="InterPro" id="IPR029058">
    <property type="entry name" value="AB_hydrolase_fold"/>
</dbReference>
<feature type="non-terminal residue" evidence="8">
    <location>
        <position position="1"/>
    </location>
</feature>
<keyword evidence="3" id="KW-0378">Hydrolase</keyword>
<evidence type="ECO:0000256" key="6">
    <source>
        <dbReference type="ARBA" id="ARBA00023180"/>
    </source>
</evidence>
<evidence type="ECO:0000256" key="3">
    <source>
        <dbReference type="ARBA" id="ARBA00022801"/>
    </source>
</evidence>
<feature type="non-terminal residue" evidence="8">
    <location>
        <position position="194"/>
    </location>
</feature>
<keyword evidence="2" id="KW-0732">Signal</keyword>
<name>A0AAV5U621_9BILA</name>
<gene>
    <name evidence="8" type="ORF">PENTCL1PPCAC_23728</name>
</gene>
<comment type="similarity">
    <text evidence="1">Belongs to the AB hydrolase superfamily. Lipase family.</text>
</comment>
<evidence type="ECO:0000313" key="9">
    <source>
        <dbReference type="Proteomes" id="UP001432027"/>
    </source>
</evidence>
<dbReference type="PANTHER" id="PTHR11005">
    <property type="entry name" value="LYSOSOMAL ACID LIPASE-RELATED"/>
    <property type="match status" value="1"/>
</dbReference>
<sequence>DPEVDMNAEQLITYWKYPFEQTTAQTDDGYVLTLFRIKHGRTGGSSSLGPPFLLGHGLGASAEHWLMNPPASNPAFILADAGFDLWLVNFRGSKYSKTHVKLKPESSQFWDWSWDQISEFDLPAAIDTVRRMTGFKQVYYVGHSQATTVMFAKLARQPEFASKIARFFALAPITTSKYMRGAMTGLYFVRPFLQ</sequence>
<dbReference type="InterPro" id="IPR006693">
    <property type="entry name" value="AB_hydrolase_lipase"/>
</dbReference>
<keyword evidence="6" id="KW-0325">Glycoprotein</keyword>
<organism evidence="8 9">
    <name type="scientific">Pristionchus entomophagus</name>
    <dbReference type="NCBI Taxonomy" id="358040"/>
    <lineage>
        <taxon>Eukaryota</taxon>
        <taxon>Metazoa</taxon>
        <taxon>Ecdysozoa</taxon>
        <taxon>Nematoda</taxon>
        <taxon>Chromadorea</taxon>
        <taxon>Rhabditida</taxon>
        <taxon>Rhabditina</taxon>
        <taxon>Diplogasteromorpha</taxon>
        <taxon>Diplogasteroidea</taxon>
        <taxon>Neodiplogasteridae</taxon>
        <taxon>Pristionchus</taxon>
    </lineage>
</organism>
<evidence type="ECO:0000256" key="1">
    <source>
        <dbReference type="ARBA" id="ARBA00010701"/>
    </source>
</evidence>